<keyword evidence="3" id="KW-1185">Reference proteome</keyword>
<keyword evidence="1" id="KW-0472">Membrane</keyword>
<proteinExistence type="predicted"/>
<organism evidence="2 3">
    <name type="scientific">Oceanobacillus locisalsi</name>
    <dbReference type="NCBI Taxonomy" id="546107"/>
    <lineage>
        <taxon>Bacteria</taxon>
        <taxon>Bacillati</taxon>
        <taxon>Bacillota</taxon>
        <taxon>Bacilli</taxon>
        <taxon>Bacillales</taxon>
        <taxon>Bacillaceae</taxon>
        <taxon>Oceanobacillus</taxon>
    </lineage>
</organism>
<dbReference type="RefSeq" id="WP_379593951.1">
    <property type="nucleotide sequence ID" value="NZ_JBHTKK010000028.1"/>
</dbReference>
<evidence type="ECO:0000256" key="1">
    <source>
        <dbReference type="SAM" id="Phobius"/>
    </source>
</evidence>
<feature type="transmembrane region" description="Helical" evidence="1">
    <location>
        <begin position="35"/>
        <end position="54"/>
    </location>
</feature>
<name>A0ABW3NL57_9BACI</name>
<evidence type="ECO:0000313" key="2">
    <source>
        <dbReference type="EMBL" id="MFD1067799.1"/>
    </source>
</evidence>
<dbReference type="Proteomes" id="UP001597041">
    <property type="component" value="Unassembled WGS sequence"/>
</dbReference>
<evidence type="ECO:0000313" key="3">
    <source>
        <dbReference type="Proteomes" id="UP001597041"/>
    </source>
</evidence>
<dbReference type="EMBL" id="JBHTKK010000028">
    <property type="protein sequence ID" value="MFD1067799.1"/>
    <property type="molecule type" value="Genomic_DNA"/>
</dbReference>
<accession>A0ABW3NL57</accession>
<protein>
    <recommendedName>
        <fullName evidence="4">DUF2178 domain-containing protein</fullName>
    </recommendedName>
</protein>
<gene>
    <name evidence="2" type="ORF">ACFQ19_17465</name>
</gene>
<feature type="transmembrane region" description="Helical" evidence="1">
    <location>
        <begin position="101"/>
        <end position="124"/>
    </location>
</feature>
<evidence type="ECO:0008006" key="4">
    <source>
        <dbReference type="Google" id="ProtNLM"/>
    </source>
</evidence>
<sequence length="127" mass="14083">MKKRNFSQWTFSFGAFGAFIGTAISQIGNFNLGTLLGGFSAALLVFIINIIYVVKKSDKTPEFDERTIRNMRNVYFYTSNIFTVLLIIILGILLAADVSSIPTITVLLTVFGYFALTGIIALIVSRR</sequence>
<feature type="transmembrane region" description="Helical" evidence="1">
    <location>
        <begin position="74"/>
        <end position="95"/>
    </location>
</feature>
<reference evidence="3" key="1">
    <citation type="journal article" date="2019" name="Int. J. Syst. Evol. Microbiol.">
        <title>The Global Catalogue of Microorganisms (GCM) 10K type strain sequencing project: providing services to taxonomists for standard genome sequencing and annotation.</title>
        <authorList>
            <consortium name="The Broad Institute Genomics Platform"/>
            <consortium name="The Broad Institute Genome Sequencing Center for Infectious Disease"/>
            <person name="Wu L."/>
            <person name="Ma J."/>
        </authorList>
    </citation>
    <scope>NUCLEOTIDE SEQUENCE [LARGE SCALE GENOMIC DNA]</scope>
    <source>
        <strain evidence="3">CCUG 56608</strain>
    </source>
</reference>
<comment type="caution">
    <text evidence="2">The sequence shown here is derived from an EMBL/GenBank/DDBJ whole genome shotgun (WGS) entry which is preliminary data.</text>
</comment>
<keyword evidence="1" id="KW-1133">Transmembrane helix</keyword>
<keyword evidence="1" id="KW-0812">Transmembrane</keyword>